<comment type="caution">
    <text evidence="1">The sequence shown here is derived from an EMBL/GenBank/DDBJ whole genome shotgun (WGS) entry which is preliminary data.</text>
</comment>
<reference evidence="2" key="1">
    <citation type="journal article" date="2017" name="Plant J.">
        <title>The pomegranate (Punica granatum L.) genome and the genomics of punicalagin biosynthesis.</title>
        <authorList>
            <person name="Qin G."/>
            <person name="Xu C."/>
            <person name="Ming R."/>
            <person name="Tang H."/>
            <person name="Guyot R."/>
            <person name="Kramer E.M."/>
            <person name="Hu Y."/>
            <person name="Yi X."/>
            <person name="Qi Y."/>
            <person name="Xu X."/>
            <person name="Gao Z."/>
            <person name="Pan H."/>
            <person name="Jian J."/>
            <person name="Tian Y."/>
            <person name="Yue Z."/>
            <person name="Xu Y."/>
        </authorList>
    </citation>
    <scope>NUCLEOTIDE SEQUENCE [LARGE SCALE GENOMIC DNA]</scope>
    <source>
        <strain evidence="2">cv. Dabenzi</strain>
    </source>
</reference>
<dbReference type="Proteomes" id="UP000197138">
    <property type="component" value="Unassembled WGS sequence"/>
</dbReference>
<evidence type="ECO:0000313" key="1">
    <source>
        <dbReference type="EMBL" id="OWM87700.1"/>
    </source>
</evidence>
<dbReference type="EMBL" id="MTKT01000808">
    <property type="protein sequence ID" value="OWM87700.1"/>
    <property type="molecule type" value="Genomic_DNA"/>
</dbReference>
<protein>
    <submittedName>
        <fullName evidence="1">Uncharacterized protein</fullName>
    </submittedName>
</protein>
<organism evidence="1 2">
    <name type="scientific">Punica granatum</name>
    <name type="common">Pomegranate</name>
    <dbReference type="NCBI Taxonomy" id="22663"/>
    <lineage>
        <taxon>Eukaryota</taxon>
        <taxon>Viridiplantae</taxon>
        <taxon>Streptophyta</taxon>
        <taxon>Embryophyta</taxon>
        <taxon>Tracheophyta</taxon>
        <taxon>Spermatophyta</taxon>
        <taxon>Magnoliopsida</taxon>
        <taxon>eudicotyledons</taxon>
        <taxon>Gunneridae</taxon>
        <taxon>Pentapetalae</taxon>
        <taxon>rosids</taxon>
        <taxon>malvids</taxon>
        <taxon>Myrtales</taxon>
        <taxon>Lythraceae</taxon>
        <taxon>Punica</taxon>
    </lineage>
</organism>
<dbReference type="AlphaFoldDB" id="A0A218XSA1"/>
<proteinExistence type="predicted"/>
<accession>A0A218XSA1</accession>
<gene>
    <name evidence="1" type="ORF">CDL15_Pgr027304</name>
</gene>
<name>A0A218XSA1_PUNGR</name>
<sequence length="103" mass="11178">MRIGEVLTRKSGRNPLTNEVCSKGILERFLDDVNNGKQGSLPAGLVGLSSISIEMEICEFANSEGGNGMAEAKMAQKFNEVGDALDRCLGCRRKTRDKNMGQI</sequence>
<evidence type="ECO:0000313" key="2">
    <source>
        <dbReference type="Proteomes" id="UP000197138"/>
    </source>
</evidence>